<feature type="compositionally biased region" description="Polar residues" evidence="1">
    <location>
        <begin position="60"/>
        <end position="73"/>
    </location>
</feature>
<dbReference type="Proteomes" id="UP000001555">
    <property type="component" value="Unassembled WGS sequence"/>
</dbReference>
<reference evidence="2 4" key="1">
    <citation type="submission" date="2008-03" db="EMBL/GenBank/DDBJ databases">
        <title>Annotation of Ixodes scapularis.</title>
        <authorList>
            <consortium name="Ixodes scapularis Genome Project Consortium"/>
            <person name="Caler E."/>
            <person name="Hannick L.I."/>
            <person name="Bidwell S."/>
            <person name="Joardar V."/>
            <person name="Thiagarajan M."/>
            <person name="Amedeo P."/>
            <person name="Galinsky K.J."/>
            <person name="Schobel S."/>
            <person name="Inman J."/>
            <person name="Hostetler J."/>
            <person name="Miller J."/>
            <person name="Hammond M."/>
            <person name="Megy K."/>
            <person name="Lawson D."/>
            <person name="Kodira C."/>
            <person name="Sutton G."/>
            <person name="Meyer J."/>
            <person name="Hill C.A."/>
            <person name="Birren B."/>
            <person name="Nene V."/>
            <person name="Collins F."/>
            <person name="Alarcon-Chaidez F."/>
            <person name="Wikel S."/>
            <person name="Strausberg R."/>
        </authorList>
    </citation>
    <scope>NUCLEOTIDE SEQUENCE [LARGE SCALE GENOMIC DNA]</scope>
    <source>
        <strain evidence="4">Wikel</strain>
        <strain evidence="2">Wikel colony</strain>
    </source>
</reference>
<evidence type="ECO:0000313" key="3">
    <source>
        <dbReference type="EnsemblMetazoa" id="ISCW008192-PA"/>
    </source>
</evidence>
<organism>
    <name type="scientific">Ixodes scapularis</name>
    <name type="common">Black-legged tick</name>
    <name type="synonym">Deer tick</name>
    <dbReference type="NCBI Taxonomy" id="6945"/>
    <lineage>
        <taxon>Eukaryota</taxon>
        <taxon>Metazoa</taxon>
        <taxon>Ecdysozoa</taxon>
        <taxon>Arthropoda</taxon>
        <taxon>Chelicerata</taxon>
        <taxon>Arachnida</taxon>
        <taxon>Acari</taxon>
        <taxon>Parasitiformes</taxon>
        <taxon>Ixodida</taxon>
        <taxon>Ixodoidea</taxon>
        <taxon>Ixodidae</taxon>
        <taxon>Ixodinae</taxon>
        <taxon>Ixodes</taxon>
    </lineage>
</organism>
<reference evidence="3" key="2">
    <citation type="submission" date="2020-05" db="UniProtKB">
        <authorList>
            <consortium name="EnsemblMetazoa"/>
        </authorList>
    </citation>
    <scope>IDENTIFICATION</scope>
    <source>
        <strain evidence="3">wikel</strain>
    </source>
</reference>
<dbReference type="AlphaFoldDB" id="B7PVF0"/>
<dbReference type="VEuPathDB" id="VectorBase:ISCI008192"/>
<dbReference type="EnsemblMetazoa" id="ISCW008192-RA">
    <property type="protein sequence ID" value="ISCW008192-PA"/>
    <property type="gene ID" value="ISCW008192"/>
</dbReference>
<evidence type="ECO:0000256" key="1">
    <source>
        <dbReference type="SAM" id="MobiDB-lite"/>
    </source>
</evidence>
<name>B7PVF0_IXOSC</name>
<dbReference type="EMBL" id="ABJB010019914">
    <property type="status" value="NOT_ANNOTATED_CDS"/>
    <property type="molecule type" value="Genomic_DNA"/>
</dbReference>
<dbReference type="HOGENOM" id="CLU_1512275_0_0_1"/>
<proteinExistence type="predicted"/>
<sequence>MGAAGAPSPPDDDARTAGEAQVAPPSPDGSPASTSSKFIAGPPHPASFPVDRNVVAATGTARSSREQTLTSPPLVTHFPPEQRPGLGASSGPADPFGSDVTTTSGARTEAAFRRGSSHWPSSATLSLRYLGPRRRQRRKSDGGTLSRRRPVHGSEHWTTTRPSGGGSLRAVKSTGTLR</sequence>
<dbReference type="EMBL" id="DS799570">
    <property type="protein sequence ID" value="EEC10572.1"/>
    <property type="molecule type" value="Genomic_DNA"/>
</dbReference>
<gene>
    <name evidence="2" type="ORF">IscW_ISCW008192</name>
</gene>
<dbReference type="PaxDb" id="6945-B7PVF0"/>
<dbReference type="VEuPathDB" id="VectorBase:ISCW008192"/>
<evidence type="ECO:0000313" key="4">
    <source>
        <dbReference type="Proteomes" id="UP000001555"/>
    </source>
</evidence>
<keyword evidence="4" id="KW-1185">Reference proteome</keyword>
<evidence type="ECO:0000313" key="2">
    <source>
        <dbReference type="EMBL" id="EEC10572.1"/>
    </source>
</evidence>
<dbReference type="InParanoid" id="B7PVF0"/>
<feature type="region of interest" description="Disordered" evidence="1">
    <location>
        <begin position="1"/>
        <end position="178"/>
    </location>
</feature>
<protein>
    <submittedName>
        <fullName evidence="2 3">Uncharacterized protein</fullName>
    </submittedName>
</protein>
<accession>B7PVF0</accession>